<dbReference type="Pfam" id="PF00441">
    <property type="entry name" value="Acyl-CoA_dh_1"/>
    <property type="match status" value="1"/>
</dbReference>
<evidence type="ECO:0000256" key="6">
    <source>
        <dbReference type="RuleBase" id="RU362125"/>
    </source>
</evidence>
<comment type="similarity">
    <text evidence="2 6">Belongs to the acyl-CoA dehydrogenase family.</text>
</comment>
<dbReference type="InterPro" id="IPR006091">
    <property type="entry name" value="Acyl-CoA_Oxase/DH_mid-dom"/>
</dbReference>
<evidence type="ECO:0000259" key="8">
    <source>
        <dbReference type="Pfam" id="PF02770"/>
    </source>
</evidence>
<dbReference type="GO" id="GO:0003995">
    <property type="term" value="F:acyl-CoA dehydrogenase activity"/>
    <property type="evidence" value="ECO:0007669"/>
    <property type="project" value="InterPro"/>
</dbReference>
<keyword evidence="4 6" id="KW-0274">FAD</keyword>
<dbReference type="Gene3D" id="1.10.540.10">
    <property type="entry name" value="Acyl-CoA dehydrogenase/oxidase, N-terminal domain"/>
    <property type="match status" value="1"/>
</dbReference>
<dbReference type="PANTHER" id="PTHR43884:SF12">
    <property type="entry name" value="ISOVALERYL-COA DEHYDROGENASE, MITOCHONDRIAL-RELATED"/>
    <property type="match status" value="1"/>
</dbReference>
<dbReference type="FunFam" id="1.20.140.10:FF:000011">
    <property type="entry name" value="Medium-chain specific acyl-CoA dehydrogenase, mitochondrial"/>
    <property type="match status" value="1"/>
</dbReference>
<dbReference type="AlphaFoldDB" id="A0A2M9Y5R9"/>
<dbReference type="PANTHER" id="PTHR43884">
    <property type="entry name" value="ACYL-COA DEHYDROGENASE"/>
    <property type="match status" value="1"/>
</dbReference>
<dbReference type="InterPro" id="IPR037069">
    <property type="entry name" value="AcylCoA_DH/ox_N_sf"/>
</dbReference>
<dbReference type="FunFam" id="2.40.110.10:FF:000001">
    <property type="entry name" value="Acyl-CoA dehydrogenase, mitochondrial"/>
    <property type="match status" value="1"/>
</dbReference>
<keyword evidence="11" id="KW-1185">Reference proteome</keyword>
<reference evidence="10" key="1">
    <citation type="journal article" date="2019" name="PLoS Negl. Trop. Dis.">
        <title>Revisiting the worldwide diversity of Leptospira species in the environment.</title>
        <authorList>
            <person name="Vincent A.T."/>
            <person name="Schiettekatte O."/>
            <person name="Bourhy P."/>
            <person name="Veyrier F.J."/>
            <person name="Picardeau M."/>
        </authorList>
    </citation>
    <scope>NUCLEOTIDE SEQUENCE [LARGE SCALE GENOMIC DNA]</scope>
    <source>
        <strain evidence="10">201800277</strain>
    </source>
</reference>
<dbReference type="InterPro" id="IPR046373">
    <property type="entry name" value="Acyl-CoA_Oxase/DH_mid-dom_sf"/>
</dbReference>
<dbReference type="PROSITE" id="PS00073">
    <property type="entry name" value="ACYL_COA_DH_2"/>
    <property type="match status" value="1"/>
</dbReference>
<dbReference type="InterPro" id="IPR036250">
    <property type="entry name" value="AcylCo_DH-like_C"/>
</dbReference>
<comment type="caution">
    <text evidence="10">The sequence shown here is derived from an EMBL/GenBank/DDBJ whole genome shotgun (WGS) entry which is preliminary data.</text>
</comment>
<evidence type="ECO:0000313" key="10">
    <source>
        <dbReference type="EMBL" id="TGK96196.1"/>
    </source>
</evidence>
<dbReference type="Pfam" id="PF02770">
    <property type="entry name" value="Acyl-CoA_dh_M"/>
    <property type="match status" value="1"/>
</dbReference>
<name>A0A2M9Y5R9_9LEPT</name>
<keyword evidence="3 6" id="KW-0285">Flavoprotein</keyword>
<dbReference type="SUPFAM" id="SSF56645">
    <property type="entry name" value="Acyl-CoA dehydrogenase NM domain-like"/>
    <property type="match status" value="1"/>
</dbReference>
<dbReference type="EMBL" id="RQFP01000001">
    <property type="protein sequence ID" value="TGK96196.1"/>
    <property type="molecule type" value="Genomic_DNA"/>
</dbReference>
<dbReference type="SUPFAM" id="SSF47203">
    <property type="entry name" value="Acyl-CoA dehydrogenase C-terminal domain-like"/>
    <property type="match status" value="1"/>
</dbReference>
<dbReference type="Proteomes" id="UP000297891">
    <property type="component" value="Unassembled WGS sequence"/>
</dbReference>
<evidence type="ECO:0000256" key="5">
    <source>
        <dbReference type="ARBA" id="ARBA00023002"/>
    </source>
</evidence>
<evidence type="ECO:0000256" key="1">
    <source>
        <dbReference type="ARBA" id="ARBA00001974"/>
    </source>
</evidence>
<dbReference type="InterPro" id="IPR006089">
    <property type="entry name" value="Acyl-CoA_DH_CS"/>
</dbReference>
<accession>A0A2M9Y5R9</accession>
<dbReference type="InterPro" id="IPR013786">
    <property type="entry name" value="AcylCoA_DH/ox_N"/>
</dbReference>
<proteinExistence type="inferred from homology"/>
<dbReference type="Pfam" id="PF02771">
    <property type="entry name" value="Acyl-CoA_dh_N"/>
    <property type="match status" value="1"/>
</dbReference>
<dbReference type="OrthoDB" id="335553at2"/>
<feature type="domain" description="Acyl-CoA dehydrogenase/oxidase N-terminal" evidence="9">
    <location>
        <begin position="7"/>
        <end position="115"/>
    </location>
</feature>
<dbReference type="Gene3D" id="2.40.110.10">
    <property type="entry name" value="Butyryl-CoA Dehydrogenase, subunit A, domain 2"/>
    <property type="match status" value="1"/>
</dbReference>
<evidence type="ECO:0000259" key="9">
    <source>
        <dbReference type="Pfam" id="PF02771"/>
    </source>
</evidence>
<keyword evidence="5 6" id="KW-0560">Oxidoreductase</keyword>
<dbReference type="PIRSF" id="PIRSF016578">
    <property type="entry name" value="HsaA"/>
    <property type="match status" value="1"/>
</dbReference>
<evidence type="ECO:0000259" key="7">
    <source>
        <dbReference type="Pfam" id="PF00441"/>
    </source>
</evidence>
<gene>
    <name evidence="10" type="ORF">EHQ30_06170</name>
</gene>
<dbReference type="PROSITE" id="PS00072">
    <property type="entry name" value="ACYL_COA_DH_1"/>
    <property type="match status" value="1"/>
</dbReference>
<sequence>MIDFSITDEQKALRDLAKDFAKNEMIPKAEHHDHTGEYPKEILKKAFDVGLMNMHIPAEYGGAGLGVLDELIASEELFYGCSGMATAILANNLALAPVLLGADDYVMKKFIQPMTETFTLAAYAVTEPGAGSDVAGIRTTAKRVGDEYIINGSKMWITNAGHADWFFVLAKTDPNAGHKGMTGFIVDAKSPGIIIGKKEKNMGQRCSDTRGVTFEDVKVPKENMIGKEGEGFKIAMGAFDKTRPAVAIGAVGVARAALDHSIRYANTRNAFGKPISVNQGVSFLIAEMARDIEAGRLLCWQSAWLIDNGFRNTYQASIAKVFCADMAMRVTTDAVQIFGGYGFNEEYPVEKLMRDAKIFQIYEGTSQIQRVIISKFLNDGVGIETPNA</sequence>
<organism evidence="10 11">
    <name type="scientific">Leptospira brenneri</name>
    <dbReference type="NCBI Taxonomy" id="2023182"/>
    <lineage>
        <taxon>Bacteria</taxon>
        <taxon>Pseudomonadati</taxon>
        <taxon>Spirochaetota</taxon>
        <taxon>Spirochaetia</taxon>
        <taxon>Leptospirales</taxon>
        <taxon>Leptospiraceae</taxon>
        <taxon>Leptospira</taxon>
    </lineage>
</organism>
<protein>
    <submittedName>
        <fullName evidence="10">Acyl-CoA dehydrogenase</fullName>
    </submittedName>
</protein>
<dbReference type="InterPro" id="IPR009100">
    <property type="entry name" value="AcylCoA_DH/oxidase_NM_dom_sf"/>
</dbReference>
<feature type="domain" description="Acyl-CoA dehydrogenase/oxidase C-terminal" evidence="7">
    <location>
        <begin position="229"/>
        <end position="376"/>
    </location>
</feature>
<dbReference type="GO" id="GO:0050660">
    <property type="term" value="F:flavin adenine dinucleotide binding"/>
    <property type="evidence" value="ECO:0007669"/>
    <property type="project" value="InterPro"/>
</dbReference>
<dbReference type="Gene3D" id="1.20.140.10">
    <property type="entry name" value="Butyryl-CoA Dehydrogenase, subunit A, domain 3"/>
    <property type="match status" value="1"/>
</dbReference>
<evidence type="ECO:0000256" key="3">
    <source>
        <dbReference type="ARBA" id="ARBA00022630"/>
    </source>
</evidence>
<evidence type="ECO:0000256" key="2">
    <source>
        <dbReference type="ARBA" id="ARBA00009347"/>
    </source>
</evidence>
<evidence type="ECO:0000256" key="4">
    <source>
        <dbReference type="ARBA" id="ARBA00022827"/>
    </source>
</evidence>
<evidence type="ECO:0000313" key="11">
    <source>
        <dbReference type="Proteomes" id="UP000297891"/>
    </source>
</evidence>
<feature type="domain" description="Acyl-CoA oxidase/dehydrogenase middle" evidence="8">
    <location>
        <begin position="122"/>
        <end position="217"/>
    </location>
</feature>
<comment type="cofactor">
    <cofactor evidence="1 6">
        <name>FAD</name>
        <dbReference type="ChEBI" id="CHEBI:57692"/>
    </cofactor>
</comment>
<dbReference type="InterPro" id="IPR009075">
    <property type="entry name" value="AcylCo_DH/oxidase_C"/>
</dbReference>
<dbReference type="RefSeq" id="WP_100788855.1">
    <property type="nucleotide sequence ID" value="NZ_NPDQ01000001.1"/>
</dbReference>